<organism evidence="11 12">
    <name type="scientific">Cairina moschata</name>
    <name type="common">Muscovy duck</name>
    <dbReference type="NCBI Taxonomy" id="8855"/>
    <lineage>
        <taxon>Eukaryota</taxon>
        <taxon>Metazoa</taxon>
        <taxon>Chordata</taxon>
        <taxon>Craniata</taxon>
        <taxon>Vertebrata</taxon>
        <taxon>Euteleostomi</taxon>
        <taxon>Archelosauria</taxon>
        <taxon>Archosauria</taxon>
        <taxon>Dinosauria</taxon>
        <taxon>Saurischia</taxon>
        <taxon>Theropoda</taxon>
        <taxon>Coelurosauria</taxon>
        <taxon>Aves</taxon>
        <taxon>Neognathae</taxon>
        <taxon>Galloanserae</taxon>
        <taxon>Anseriformes</taxon>
        <taxon>Anatidae</taxon>
        <taxon>Anatinae</taxon>
        <taxon>Cairina</taxon>
    </lineage>
</organism>
<dbReference type="PROSITE" id="PS50119">
    <property type="entry name" value="ZF_BBOX"/>
    <property type="match status" value="1"/>
</dbReference>
<sequence>MRNESRLVSGCWTMERLGVGVTPLLPWVFIFFFLGGVIEKLKVDLYQARKLLRMFILNLVSLKPTGSLLGKGDSPFPSAPPRGRGISAASQHSLLPGENLIIPVMNLSAPFHLPRGPRHLQEGEQPTARPTGAENESCPVIFATEKTMAENIPAESFQDEASCSICLGFFQDPVSIHCGHNFCRACITRCWEEEEANFTCPRCKETAPERNLRPNRELAKIIEIAKRLSLQAAKGGAGGERLCEKHQEALKLFCEEDQTPICLVCRESQAHRAHPVVPIEEAAEEHKEKFQAHVQILKDRREKLLGLKMAEEGRSLNFLERVEEERQKVVAEIKELHQFVERQEQLLLGQLAKLDQEIVRRQEENIAKILEEISSVGEKIRELEEKCQQPAYELLQDSRNILSRLEKECAQKPLEASPELAETPTSLPQKNIALKEMLMKFQVSLTLDPETAHPRLVLSEDRKRVRWEDTRQPVPDNPKRFDSSRCVLGCEGFSTGRHYWEVEVGDGEAWAVGVAKESVRRKGRISVNPEVGIWAVGQCGSQYQALTSPTSPISLLAAPRVIGIYLDYEAGRVAFFDSHNQAPIFTYPPTSFAGEQILPLLCLGRGCQFTLSP</sequence>
<dbReference type="SUPFAM" id="SSF57850">
    <property type="entry name" value="RING/U-box"/>
    <property type="match status" value="1"/>
</dbReference>
<evidence type="ECO:0000313" key="11">
    <source>
        <dbReference type="Ensembl" id="ENSCMMP00000020420.1"/>
    </source>
</evidence>
<evidence type="ECO:0000256" key="4">
    <source>
        <dbReference type="PROSITE-ProRule" id="PRU00024"/>
    </source>
</evidence>
<accession>A0A8C3CGY5</accession>
<dbReference type="InterPro" id="IPR001870">
    <property type="entry name" value="B30.2/SPRY"/>
</dbReference>
<dbReference type="SMART" id="SM00449">
    <property type="entry name" value="SPRY"/>
    <property type="match status" value="1"/>
</dbReference>
<dbReference type="CDD" id="cd16594">
    <property type="entry name" value="RING-HC_TRIM7-like_C-IV"/>
    <property type="match status" value="1"/>
</dbReference>
<evidence type="ECO:0000256" key="3">
    <source>
        <dbReference type="ARBA" id="ARBA00022833"/>
    </source>
</evidence>
<dbReference type="SMART" id="SM00589">
    <property type="entry name" value="PRY"/>
    <property type="match status" value="1"/>
</dbReference>
<keyword evidence="2 4" id="KW-0863">Zinc-finger</keyword>
<feature type="coiled-coil region" evidence="5">
    <location>
        <begin position="319"/>
        <end position="386"/>
    </location>
</feature>
<dbReference type="AlphaFoldDB" id="A0A8C3CGY5"/>
<evidence type="ECO:0000256" key="2">
    <source>
        <dbReference type="ARBA" id="ARBA00022771"/>
    </source>
</evidence>
<dbReference type="GO" id="GO:0008270">
    <property type="term" value="F:zinc ion binding"/>
    <property type="evidence" value="ECO:0007669"/>
    <property type="project" value="UniProtKB-KW"/>
</dbReference>
<dbReference type="PANTHER" id="PTHR24103">
    <property type="entry name" value="E3 UBIQUITIN-PROTEIN LIGASE TRIM"/>
    <property type="match status" value="1"/>
</dbReference>
<dbReference type="Ensembl" id="ENSCMMT00000022402.1">
    <property type="protein sequence ID" value="ENSCMMP00000020420.1"/>
    <property type="gene ID" value="ENSCMMG00000012859.1"/>
</dbReference>
<dbReference type="Pfam" id="PF00643">
    <property type="entry name" value="zf-B_box"/>
    <property type="match status" value="1"/>
</dbReference>
<dbReference type="InterPro" id="IPR000315">
    <property type="entry name" value="Znf_B-box"/>
</dbReference>
<dbReference type="InterPro" id="IPR013320">
    <property type="entry name" value="ConA-like_dom_sf"/>
</dbReference>
<dbReference type="InterPro" id="IPR050143">
    <property type="entry name" value="TRIM/RBCC"/>
</dbReference>
<keyword evidence="7" id="KW-0812">Transmembrane</keyword>
<dbReference type="Pfam" id="PF15227">
    <property type="entry name" value="zf-C3HC4_4"/>
    <property type="match status" value="1"/>
</dbReference>
<evidence type="ECO:0000313" key="12">
    <source>
        <dbReference type="Proteomes" id="UP000694556"/>
    </source>
</evidence>
<feature type="transmembrane region" description="Helical" evidence="7">
    <location>
        <begin position="20"/>
        <end position="39"/>
    </location>
</feature>
<reference evidence="11" key="2">
    <citation type="submission" date="2025-09" db="UniProtKB">
        <authorList>
            <consortium name="Ensembl"/>
        </authorList>
    </citation>
    <scope>IDENTIFICATION</scope>
</reference>
<evidence type="ECO:0000259" key="10">
    <source>
        <dbReference type="PROSITE" id="PS50188"/>
    </source>
</evidence>
<dbReference type="Gene3D" id="2.60.120.920">
    <property type="match status" value="1"/>
</dbReference>
<keyword evidence="1" id="KW-0479">Metal-binding</keyword>
<dbReference type="InterPro" id="IPR003877">
    <property type="entry name" value="SPRY_dom"/>
</dbReference>
<dbReference type="Gene3D" id="3.30.40.10">
    <property type="entry name" value="Zinc/RING finger domain, C3HC4 (zinc finger)"/>
    <property type="match status" value="1"/>
</dbReference>
<evidence type="ECO:0000259" key="9">
    <source>
        <dbReference type="PROSITE" id="PS50119"/>
    </source>
</evidence>
<keyword evidence="12" id="KW-1185">Reference proteome</keyword>
<evidence type="ECO:0000259" key="8">
    <source>
        <dbReference type="PROSITE" id="PS50089"/>
    </source>
</evidence>
<dbReference type="InterPro" id="IPR003879">
    <property type="entry name" value="Butyrophylin_SPRY"/>
</dbReference>
<dbReference type="SUPFAM" id="SSF57845">
    <property type="entry name" value="B-box zinc-binding domain"/>
    <property type="match status" value="1"/>
</dbReference>
<dbReference type="PROSITE" id="PS50188">
    <property type="entry name" value="B302_SPRY"/>
    <property type="match status" value="1"/>
</dbReference>
<protein>
    <submittedName>
        <fullName evidence="11">Uncharacterized protein</fullName>
    </submittedName>
</protein>
<feature type="domain" description="B30.2/SPRY" evidence="10">
    <location>
        <begin position="425"/>
        <end position="613"/>
    </location>
</feature>
<keyword evidence="7" id="KW-0472">Membrane</keyword>
<dbReference type="Pfam" id="PF13765">
    <property type="entry name" value="PRY"/>
    <property type="match status" value="1"/>
</dbReference>
<dbReference type="InterPro" id="IPR013083">
    <property type="entry name" value="Znf_RING/FYVE/PHD"/>
</dbReference>
<evidence type="ECO:0000256" key="5">
    <source>
        <dbReference type="SAM" id="Coils"/>
    </source>
</evidence>
<dbReference type="SMART" id="SM00184">
    <property type="entry name" value="RING"/>
    <property type="match status" value="1"/>
</dbReference>
<dbReference type="InterPro" id="IPR006574">
    <property type="entry name" value="PRY"/>
</dbReference>
<dbReference type="PRINTS" id="PR01407">
    <property type="entry name" value="BUTYPHLNCDUF"/>
</dbReference>
<dbReference type="PROSITE" id="PS00518">
    <property type="entry name" value="ZF_RING_1"/>
    <property type="match status" value="1"/>
</dbReference>
<keyword evidence="7" id="KW-1133">Transmembrane helix</keyword>
<reference evidence="11" key="1">
    <citation type="submission" date="2025-08" db="UniProtKB">
        <authorList>
            <consortium name="Ensembl"/>
        </authorList>
    </citation>
    <scope>IDENTIFICATION</scope>
</reference>
<dbReference type="InterPro" id="IPR017907">
    <property type="entry name" value="Znf_RING_CS"/>
</dbReference>
<feature type="domain" description="RING-type" evidence="8">
    <location>
        <begin position="163"/>
        <end position="204"/>
    </location>
</feature>
<keyword evidence="3" id="KW-0862">Zinc</keyword>
<keyword evidence="5" id="KW-0175">Coiled coil</keyword>
<dbReference type="Gene3D" id="3.30.160.60">
    <property type="entry name" value="Classic Zinc Finger"/>
    <property type="match status" value="1"/>
</dbReference>
<evidence type="ECO:0000256" key="7">
    <source>
        <dbReference type="SAM" id="Phobius"/>
    </source>
</evidence>
<evidence type="ECO:0000256" key="6">
    <source>
        <dbReference type="SAM" id="MobiDB-lite"/>
    </source>
</evidence>
<dbReference type="Pfam" id="PF00622">
    <property type="entry name" value="SPRY"/>
    <property type="match status" value="1"/>
</dbReference>
<feature type="region of interest" description="Disordered" evidence="6">
    <location>
        <begin position="115"/>
        <end position="134"/>
    </location>
</feature>
<evidence type="ECO:0000256" key="1">
    <source>
        <dbReference type="ARBA" id="ARBA00022723"/>
    </source>
</evidence>
<dbReference type="PROSITE" id="PS50089">
    <property type="entry name" value="ZF_RING_2"/>
    <property type="match status" value="1"/>
</dbReference>
<dbReference type="CDD" id="cd12888">
    <property type="entry name" value="SPRY_PRY_TRIM7_like"/>
    <property type="match status" value="1"/>
</dbReference>
<dbReference type="FunFam" id="2.60.120.920:FF:000004">
    <property type="entry name" value="Butyrophilin subfamily 1 member A1"/>
    <property type="match status" value="1"/>
</dbReference>
<name>A0A8C3CGY5_CAIMO</name>
<dbReference type="InterPro" id="IPR043136">
    <property type="entry name" value="B30.2/SPRY_sf"/>
</dbReference>
<dbReference type="CDD" id="cd19760">
    <property type="entry name" value="Bbox2_TRIM4-like"/>
    <property type="match status" value="1"/>
</dbReference>
<feature type="domain" description="B box-type" evidence="9">
    <location>
        <begin position="238"/>
        <end position="279"/>
    </location>
</feature>
<dbReference type="SUPFAM" id="SSF49899">
    <property type="entry name" value="Concanavalin A-like lectins/glucanases"/>
    <property type="match status" value="1"/>
</dbReference>
<dbReference type="InterPro" id="IPR001841">
    <property type="entry name" value="Znf_RING"/>
</dbReference>
<dbReference type="SMART" id="SM00336">
    <property type="entry name" value="BBOX"/>
    <property type="match status" value="1"/>
</dbReference>
<dbReference type="Proteomes" id="UP000694556">
    <property type="component" value="Unassembled WGS sequence"/>
</dbReference>
<proteinExistence type="predicted"/>